<keyword evidence="2" id="KW-1185">Reference proteome</keyword>
<organism evidence="1 2">
    <name type="scientific">Sphagnum troendelagicum</name>
    <dbReference type="NCBI Taxonomy" id="128251"/>
    <lineage>
        <taxon>Eukaryota</taxon>
        <taxon>Viridiplantae</taxon>
        <taxon>Streptophyta</taxon>
        <taxon>Embryophyta</taxon>
        <taxon>Bryophyta</taxon>
        <taxon>Sphagnophytina</taxon>
        <taxon>Sphagnopsida</taxon>
        <taxon>Sphagnales</taxon>
        <taxon>Sphagnaceae</taxon>
        <taxon>Sphagnum</taxon>
    </lineage>
</organism>
<dbReference type="EMBL" id="OZ019897">
    <property type="protein sequence ID" value="CAK9226048.1"/>
    <property type="molecule type" value="Genomic_DNA"/>
</dbReference>
<evidence type="ECO:0000313" key="1">
    <source>
        <dbReference type="EMBL" id="CAK9226048.1"/>
    </source>
</evidence>
<sequence length="95" mass="10465">MLQDKLDAFAQDDQHVGAQGSVGGAVGAVLVVDDPKELSGEIEKEEGDASWNPLAQNTERDIKGEFQANLQQSLVVTPESKDTSKWRWWVLITKL</sequence>
<proteinExistence type="predicted"/>
<evidence type="ECO:0000313" key="2">
    <source>
        <dbReference type="Proteomes" id="UP001497512"/>
    </source>
</evidence>
<protein>
    <submittedName>
        <fullName evidence="1">Uncharacterized protein</fullName>
    </submittedName>
</protein>
<dbReference type="Proteomes" id="UP001497512">
    <property type="component" value="Chromosome 5"/>
</dbReference>
<reference evidence="1" key="1">
    <citation type="submission" date="2024-02" db="EMBL/GenBank/DDBJ databases">
        <authorList>
            <consortium name="ELIXIR-Norway"/>
            <consortium name="Elixir Norway"/>
        </authorList>
    </citation>
    <scope>NUCLEOTIDE SEQUENCE</scope>
</reference>
<gene>
    <name evidence="1" type="ORF">CSSPTR1EN2_LOCUS18044</name>
</gene>
<name>A0ABP0UQ64_9BRYO</name>
<accession>A0ABP0UQ64</accession>